<dbReference type="InterPro" id="IPR025314">
    <property type="entry name" value="DUF4219"/>
</dbReference>
<feature type="non-terminal residue" evidence="2">
    <location>
        <position position="1"/>
    </location>
</feature>
<name>A0A0D2NLU1_HYPSF</name>
<dbReference type="Proteomes" id="UP000054270">
    <property type="component" value="Unassembled WGS sequence"/>
</dbReference>
<evidence type="ECO:0000259" key="1">
    <source>
        <dbReference type="Pfam" id="PF13961"/>
    </source>
</evidence>
<sequence>FPRLNETNYTEWSIRMEAQLIRLGLWNQVVCDIWEALARLHVARGFATRLALRRGFLRLVKGNDERMAAWIGRVKAFSFRLEDVGVEVTDEDRILALTNGLDKTYEAFLISLDATPPDLLSLAHVVDRLLNEE</sequence>
<evidence type="ECO:0000313" key="3">
    <source>
        <dbReference type="Proteomes" id="UP000054270"/>
    </source>
</evidence>
<protein>
    <recommendedName>
        <fullName evidence="1">DUF4219 domain-containing protein</fullName>
    </recommendedName>
</protein>
<feature type="non-terminal residue" evidence="2">
    <location>
        <position position="133"/>
    </location>
</feature>
<dbReference type="OrthoDB" id="3265539at2759"/>
<accession>A0A0D2NLU1</accession>
<reference evidence="3" key="1">
    <citation type="submission" date="2014-04" db="EMBL/GenBank/DDBJ databases">
        <title>Evolutionary Origins and Diversification of the Mycorrhizal Mutualists.</title>
        <authorList>
            <consortium name="DOE Joint Genome Institute"/>
            <consortium name="Mycorrhizal Genomics Consortium"/>
            <person name="Kohler A."/>
            <person name="Kuo A."/>
            <person name="Nagy L.G."/>
            <person name="Floudas D."/>
            <person name="Copeland A."/>
            <person name="Barry K.W."/>
            <person name="Cichocki N."/>
            <person name="Veneault-Fourrey C."/>
            <person name="LaButti K."/>
            <person name="Lindquist E.A."/>
            <person name="Lipzen A."/>
            <person name="Lundell T."/>
            <person name="Morin E."/>
            <person name="Murat C."/>
            <person name="Riley R."/>
            <person name="Ohm R."/>
            <person name="Sun H."/>
            <person name="Tunlid A."/>
            <person name="Henrissat B."/>
            <person name="Grigoriev I.V."/>
            <person name="Hibbett D.S."/>
            <person name="Martin F."/>
        </authorList>
    </citation>
    <scope>NUCLEOTIDE SEQUENCE [LARGE SCALE GENOMIC DNA]</scope>
    <source>
        <strain evidence="3">FD-334 SS-4</strain>
    </source>
</reference>
<dbReference type="OMA" id="EWIISIQ"/>
<evidence type="ECO:0000313" key="2">
    <source>
        <dbReference type="EMBL" id="KJA19874.1"/>
    </source>
</evidence>
<dbReference type="Pfam" id="PF13961">
    <property type="entry name" value="DUF4219"/>
    <property type="match status" value="1"/>
</dbReference>
<dbReference type="EMBL" id="KN817573">
    <property type="protein sequence ID" value="KJA19874.1"/>
    <property type="molecule type" value="Genomic_DNA"/>
</dbReference>
<dbReference type="Pfam" id="PF14223">
    <property type="entry name" value="Retrotran_gag_2"/>
    <property type="match status" value="1"/>
</dbReference>
<organism evidence="2 3">
    <name type="scientific">Hypholoma sublateritium (strain FD-334 SS-4)</name>
    <dbReference type="NCBI Taxonomy" id="945553"/>
    <lineage>
        <taxon>Eukaryota</taxon>
        <taxon>Fungi</taxon>
        <taxon>Dikarya</taxon>
        <taxon>Basidiomycota</taxon>
        <taxon>Agaricomycotina</taxon>
        <taxon>Agaricomycetes</taxon>
        <taxon>Agaricomycetidae</taxon>
        <taxon>Agaricales</taxon>
        <taxon>Agaricineae</taxon>
        <taxon>Strophariaceae</taxon>
        <taxon>Hypholoma</taxon>
    </lineage>
</organism>
<dbReference type="AlphaFoldDB" id="A0A0D2NLU1"/>
<feature type="domain" description="DUF4219" evidence="1">
    <location>
        <begin position="4"/>
        <end position="27"/>
    </location>
</feature>
<keyword evidence="3" id="KW-1185">Reference proteome</keyword>
<gene>
    <name evidence="2" type="ORF">HYPSUDRAFT_106098</name>
</gene>
<dbReference type="STRING" id="945553.A0A0D2NLU1"/>
<proteinExistence type="predicted"/>